<gene>
    <name evidence="2" type="primary">SwPV060</name>
</gene>
<dbReference type="EMBL" id="MW036632">
    <property type="protein sequence ID" value="QQG31551.1"/>
    <property type="molecule type" value="Genomic_DNA"/>
</dbReference>
<keyword evidence="1" id="KW-1133">Transmembrane helix</keyword>
<protein>
    <submittedName>
        <fullName evidence="2">Membrane protein</fullName>
    </submittedName>
</protein>
<feature type="transmembrane region" description="Helical" evidence="1">
    <location>
        <begin position="27"/>
        <end position="46"/>
    </location>
</feature>
<name>A0A881SY20_SWPV</name>
<sequence length="129" mass="14948">MESRNINFTPVFIEPTLKHSLLNIYKYNYIIIFEIIIVILLVYIFFKSEIIMLISYKDDIPINPIDNFSKSWLSCDGNKLVINNLPNTNGTKTALAINRQDITYKDCNFLLQSINGSSKISLNDVLRRQ</sequence>
<dbReference type="Proteomes" id="UP000671927">
    <property type="component" value="Segment"/>
</dbReference>
<keyword evidence="1" id="KW-0472">Membrane</keyword>
<evidence type="ECO:0000256" key="1">
    <source>
        <dbReference type="SAM" id="Phobius"/>
    </source>
</evidence>
<dbReference type="Pfam" id="PF04872">
    <property type="entry name" value="Pox_L5"/>
    <property type="match status" value="1"/>
</dbReference>
<accession>A0A881SY20</accession>
<keyword evidence="1" id="KW-0812">Transmembrane</keyword>
<reference evidence="2" key="1">
    <citation type="journal article" date="2021" name="Arch. Virol.">
        <title>First complete genome characterization of swinepox virus directly from a clinical sample indicates divergence of a Eurasian-lineage virus.</title>
        <authorList>
            <person name="Aasdev A."/>
            <person name="Mishra A."/>
            <person name="Bora D.P."/>
            <person name="Kurkure N.V."/>
            <person name="Barman N.N."/>
            <person name="Raut A.A."/>
        </authorList>
    </citation>
    <scope>NUCLEOTIDE SEQUENCE</scope>
    <source>
        <strain evidence="2">SwPV/India-Assam/16</strain>
    </source>
</reference>
<organismHost>
    <name type="scientific">Sus scrofa</name>
    <name type="common">Pig</name>
    <dbReference type="NCBI Taxonomy" id="9823"/>
</organismHost>
<organism evidence="2">
    <name type="scientific">Swinepox virus</name>
    <name type="common">SWPV</name>
    <dbReference type="NCBI Taxonomy" id="10276"/>
    <lineage>
        <taxon>Viruses</taxon>
        <taxon>Varidnaviria</taxon>
        <taxon>Bamfordvirae</taxon>
        <taxon>Nucleocytoviricota</taxon>
        <taxon>Pokkesviricetes</taxon>
        <taxon>Chitovirales</taxon>
        <taxon>Poxviridae</taxon>
        <taxon>Chordopoxvirinae</taxon>
        <taxon>Suipoxvirus</taxon>
        <taxon>Suipoxvirus swinepox</taxon>
    </lineage>
</organism>
<evidence type="ECO:0000313" key="2">
    <source>
        <dbReference type="EMBL" id="QQG31551.1"/>
    </source>
</evidence>
<proteinExistence type="predicted"/>
<dbReference type="InterPro" id="IPR006956">
    <property type="entry name" value="Poxvirus_L5"/>
</dbReference>